<accession>A0ABV4UGW9</accession>
<dbReference type="EMBL" id="JBEUWX010000002">
    <property type="protein sequence ID" value="MFA9950664.1"/>
    <property type="molecule type" value="Genomic_DNA"/>
</dbReference>
<dbReference type="RefSeq" id="WP_418891705.1">
    <property type="nucleotide sequence ID" value="NZ_JBEUWX010000002.1"/>
</dbReference>
<evidence type="ECO:0000259" key="1">
    <source>
        <dbReference type="Pfam" id="PF03259"/>
    </source>
</evidence>
<name>A0ABV4UGW9_9RHOO</name>
<dbReference type="Gene3D" id="3.30.450.30">
    <property type="entry name" value="Dynein light chain 2a, cytoplasmic"/>
    <property type="match status" value="1"/>
</dbReference>
<dbReference type="SUPFAM" id="SSF103196">
    <property type="entry name" value="Roadblock/LC7 domain"/>
    <property type="match status" value="1"/>
</dbReference>
<keyword evidence="3" id="KW-1185">Reference proteome</keyword>
<organism evidence="2 3">
    <name type="scientific">Dentiradicibacter hellwigii</name>
    <dbReference type="NCBI Taxonomy" id="3149053"/>
    <lineage>
        <taxon>Bacteria</taxon>
        <taxon>Pseudomonadati</taxon>
        <taxon>Pseudomonadota</taxon>
        <taxon>Betaproteobacteria</taxon>
        <taxon>Rhodocyclales</taxon>
        <taxon>Rhodocyclaceae</taxon>
        <taxon>Dentiradicibacter</taxon>
    </lineage>
</organism>
<feature type="domain" description="Roadblock/LAMTOR2" evidence="1">
    <location>
        <begin position="23"/>
        <end position="95"/>
    </location>
</feature>
<protein>
    <submittedName>
        <fullName evidence="2">Roadblock/LC7 domain-containing protein</fullName>
    </submittedName>
</protein>
<gene>
    <name evidence="2" type="ORF">ABCS64_10110</name>
</gene>
<sequence length="132" mass="14149">MRNKQYLPKPVFAVVQKEVENIAKEVNGIKAIVIATIDGFDIISTSLDDTDPKRIAAMASSISAISHVVAQEAGLGYGKNIIINTTNGFIVVQNVKFQDYEIVINIVAKDSAILGQVSYYATHLAGVLISAA</sequence>
<comment type="caution">
    <text evidence="2">The sequence shown here is derived from an EMBL/GenBank/DDBJ whole genome shotgun (WGS) entry which is preliminary data.</text>
</comment>
<evidence type="ECO:0000313" key="2">
    <source>
        <dbReference type="EMBL" id="MFA9950664.1"/>
    </source>
</evidence>
<dbReference type="Pfam" id="PF03259">
    <property type="entry name" value="Robl_LC7"/>
    <property type="match status" value="1"/>
</dbReference>
<reference evidence="3" key="1">
    <citation type="submission" date="2024-06" db="EMBL/GenBank/DDBJ databases">
        <title>Radixoralia hellwigii gen. nov., sp nov., isolated from a root canal in the human oral cavity.</title>
        <authorList>
            <person name="Bartsch S."/>
            <person name="Wittmer A."/>
            <person name="Schulz A.-K."/>
            <person name="Neumann-Schaal M."/>
            <person name="Wolf J."/>
            <person name="Gronow S."/>
            <person name="Tennert C."/>
            <person name="Haecker G."/>
            <person name="Cieplik F."/>
            <person name="Al-Ahmad A."/>
        </authorList>
    </citation>
    <scope>NUCLEOTIDE SEQUENCE [LARGE SCALE GENOMIC DNA]</scope>
    <source>
        <strain evidence="3">Wk13</strain>
    </source>
</reference>
<proteinExistence type="predicted"/>
<dbReference type="InterPro" id="IPR004942">
    <property type="entry name" value="Roadblock/LAMTOR2_dom"/>
</dbReference>
<dbReference type="Proteomes" id="UP001574673">
    <property type="component" value="Unassembled WGS sequence"/>
</dbReference>
<evidence type="ECO:0000313" key="3">
    <source>
        <dbReference type="Proteomes" id="UP001574673"/>
    </source>
</evidence>